<dbReference type="InterPro" id="IPR027942">
    <property type="entry name" value="SEO_N"/>
</dbReference>
<dbReference type="EMBL" id="UZAU01000358">
    <property type="status" value="NOT_ANNOTATED_CDS"/>
    <property type="molecule type" value="Genomic_DNA"/>
</dbReference>
<dbReference type="InterPro" id="IPR039299">
    <property type="entry name" value="SEOA"/>
</dbReference>
<dbReference type="GO" id="GO:0010088">
    <property type="term" value="P:phloem development"/>
    <property type="evidence" value="ECO:0007669"/>
    <property type="project" value="InterPro"/>
</dbReference>
<evidence type="ECO:0000259" key="2">
    <source>
        <dbReference type="Pfam" id="PF14576"/>
    </source>
</evidence>
<proteinExistence type="predicted"/>
<accession>A0A803PH36</accession>
<reference evidence="4" key="2">
    <citation type="submission" date="2021-03" db="UniProtKB">
        <authorList>
            <consortium name="EnsemblPlants"/>
        </authorList>
    </citation>
    <scope>IDENTIFICATION</scope>
</reference>
<feature type="domain" description="Sieve element occlusion N-terminal" evidence="2">
    <location>
        <begin position="27"/>
        <end position="317"/>
    </location>
</feature>
<keyword evidence="5" id="KW-1185">Reference proteome</keyword>
<dbReference type="Pfam" id="PF14577">
    <property type="entry name" value="SEO_C"/>
    <property type="match status" value="1"/>
</dbReference>
<dbReference type="AlphaFoldDB" id="A0A803PH36"/>
<reference evidence="4" key="1">
    <citation type="submission" date="2018-11" db="EMBL/GenBank/DDBJ databases">
        <authorList>
            <person name="Grassa J C."/>
        </authorList>
    </citation>
    <scope>NUCLEOTIDE SEQUENCE [LARGE SCALE GENOMIC DNA]</scope>
</reference>
<evidence type="ECO:0000256" key="1">
    <source>
        <dbReference type="SAM" id="MobiDB-lite"/>
    </source>
</evidence>
<dbReference type="Proteomes" id="UP000596661">
    <property type="component" value="Chromosome 4"/>
</dbReference>
<evidence type="ECO:0000259" key="3">
    <source>
        <dbReference type="Pfam" id="PF14577"/>
    </source>
</evidence>
<feature type="domain" description="Sieve element occlusion C-terminal" evidence="3">
    <location>
        <begin position="483"/>
        <end position="711"/>
    </location>
</feature>
<sequence length="817" mass="93654">MDTKMSGRGTRLLGNGRGSHHRAHGASDETELGRKIMAIHETDERGIHVKPVLSIIEVIFYRATADLPGYSPAASLPQSLDIVPHDEKAVHSAVALHDMVELPTRTISAISCEIFSKCSAGVDVNTIVMDILQLIKHYNWDSKVVLVLAAFAITFGEFRLVVQLYSSNPLAKAIALLKQLPEILEHAAALRPKLDALFALINEILDVTKKIVEFYDIPRSEYFTADSPEILAAASHIPTAVYWTIRSIIVAATQILALTGMGIEYLTEPWELSSLAHKLNNIKGHLVDLIERCHKVIQKRREDETFEALVRIFTVTHIDNTKPLSALFYYNDGQPPLYDCFSKRRVTTEEYRRKVVALFITDLDSELPRGTEYSILQQMYHEKRQSATRAQSQYEVVWVPISDYWTDEKQVLFETLRDQMEWHSIHHHSVVSSVVTRYVKEKWNFAKKPMLVIMDTQGKIAHHNAIHMMCIWGSLAFPFSITQEKLLWDDMRWSIELVADNLDPNMAIWLQDNRHICLYGGEDINWIRKFTRIAKDVAIESGITLELLYVGRSKPKERTIKSVIDVINKEGLSRTLDWNLIWYFWMRLESMWHSKGQLTKPEDAKKDPILLGIIAMLSYGSSDQGWAVISKGVGEMVKSNGEHFLKVLAEHGRWKMREEVLGFVPAMGEYLNQVHLEAPHHCTSLILPATGAMPDTVSCSECGRLMERCVTHFSNSMHTNLMLSTKRSYHFTLKNRGWDALVARRVPKRRMRLLQKRSFIRELDRQGYAMATSDGLVEVQGKFKLENKEFEELRDNMLLEKVLLERDQKKPSNLRRN</sequence>
<dbReference type="PANTHER" id="PTHR33232:SF20">
    <property type="entry name" value="PROTEIN SIEVE ELEMENT OCCLUSION B-LIKE"/>
    <property type="match status" value="1"/>
</dbReference>
<dbReference type="Gramene" id="evm.model.04.333">
    <property type="protein sequence ID" value="cds.evm.model.04.333"/>
    <property type="gene ID" value="evm.TU.04.333"/>
</dbReference>
<organism evidence="4 5">
    <name type="scientific">Cannabis sativa</name>
    <name type="common">Hemp</name>
    <name type="synonym">Marijuana</name>
    <dbReference type="NCBI Taxonomy" id="3483"/>
    <lineage>
        <taxon>Eukaryota</taxon>
        <taxon>Viridiplantae</taxon>
        <taxon>Streptophyta</taxon>
        <taxon>Embryophyta</taxon>
        <taxon>Tracheophyta</taxon>
        <taxon>Spermatophyta</taxon>
        <taxon>Magnoliopsida</taxon>
        <taxon>eudicotyledons</taxon>
        <taxon>Gunneridae</taxon>
        <taxon>Pentapetalae</taxon>
        <taxon>rosids</taxon>
        <taxon>fabids</taxon>
        <taxon>Rosales</taxon>
        <taxon>Cannabaceae</taxon>
        <taxon>Cannabis</taxon>
    </lineage>
</organism>
<dbReference type="Pfam" id="PF14576">
    <property type="entry name" value="SEO_N"/>
    <property type="match status" value="1"/>
</dbReference>
<protein>
    <recommendedName>
        <fullName evidence="6">Protein SIEVE ELEMENT OCCLUSION B-like</fullName>
    </recommendedName>
</protein>
<dbReference type="EnsemblPlants" id="evm.model.04.333">
    <property type="protein sequence ID" value="cds.evm.model.04.333"/>
    <property type="gene ID" value="evm.TU.04.333"/>
</dbReference>
<dbReference type="InterPro" id="IPR027944">
    <property type="entry name" value="SEO_C"/>
</dbReference>
<evidence type="ECO:0000313" key="5">
    <source>
        <dbReference type="Proteomes" id="UP000596661"/>
    </source>
</evidence>
<feature type="region of interest" description="Disordered" evidence="1">
    <location>
        <begin position="1"/>
        <end position="29"/>
    </location>
</feature>
<dbReference type="PANTHER" id="PTHR33232">
    <property type="entry name" value="PROTEIN SIEVE ELEMENT OCCLUSION B-LIKE"/>
    <property type="match status" value="1"/>
</dbReference>
<name>A0A803PH36_CANSA</name>
<evidence type="ECO:0000313" key="4">
    <source>
        <dbReference type="EnsemblPlants" id="cds.evm.model.04.333"/>
    </source>
</evidence>
<evidence type="ECO:0008006" key="6">
    <source>
        <dbReference type="Google" id="ProtNLM"/>
    </source>
</evidence>
<dbReference type="OMA" id="MYRCCNE"/>